<dbReference type="PIRSF" id="PIRSF001438">
    <property type="entry name" value="4pyrrol_synth_OHMeBilane_synth"/>
    <property type="match status" value="1"/>
</dbReference>
<evidence type="ECO:0000256" key="1">
    <source>
        <dbReference type="ARBA" id="ARBA00002869"/>
    </source>
</evidence>
<keyword evidence="10" id="KW-1185">Reference proteome</keyword>
<name>A0ABN1VD68_9PSEU</name>
<evidence type="ECO:0000256" key="3">
    <source>
        <dbReference type="ARBA" id="ARBA00022679"/>
    </source>
</evidence>
<dbReference type="InterPro" id="IPR036803">
    <property type="entry name" value="Porphobilinogen_deaminase_C_sf"/>
</dbReference>
<sequence>MTDSPIRIGTRGSKLAVAQTQTIANMLIEAGHEVEIVQVSTPGDRSSAPIAEIGVGVFTSALREALLAKEIDVAIHSYKDLPTAPESGLVLAAVPPREDPRDALIARDGLTLGELPPGSVVGTGSPRRIAQLKALGLGLTVAEIRGNIDTRIGKVTSGELDAVVLARAGLARVGRVDEITETLDPLQMLPAPAQGALAVETRVEDVEGERLLRSVVDDEATRFAAKAERAVLATLEAGCSAPVGALADVVEDLDSEGRVVDRLSLRGIAATGVDDDSVNILKASAIAETKDADELGRAVAAELLDLGAGALSS</sequence>
<dbReference type="SUPFAM" id="SSF53850">
    <property type="entry name" value="Periplasmic binding protein-like II"/>
    <property type="match status" value="1"/>
</dbReference>
<dbReference type="EMBL" id="BAAALM010000008">
    <property type="protein sequence ID" value="GAA1206288.1"/>
    <property type="molecule type" value="Genomic_DNA"/>
</dbReference>
<evidence type="ECO:0000256" key="6">
    <source>
        <dbReference type="HAMAP-Rule" id="MF_00260"/>
    </source>
</evidence>
<dbReference type="InterPro" id="IPR022417">
    <property type="entry name" value="Porphobilin_deaminase_N"/>
</dbReference>
<gene>
    <name evidence="6 9" type="primary">hemC</name>
    <name evidence="9" type="ORF">GCM10009675_26750</name>
</gene>
<proteinExistence type="inferred from homology"/>
<dbReference type="InterPro" id="IPR000860">
    <property type="entry name" value="HemC"/>
</dbReference>
<dbReference type="Gene3D" id="3.40.190.10">
    <property type="entry name" value="Periplasmic binding protein-like II"/>
    <property type="match status" value="2"/>
</dbReference>
<dbReference type="HAMAP" id="MF_00260">
    <property type="entry name" value="Porphobil_deam"/>
    <property type="match status" value="1"/>
</dbReference>
<evidence type="ECO:0000313" key="10">
    <source>
        <dbReference type="Proteomes" id="UP001500467"/>
    </source>
</evidence>
<dbReference type="PRINTS" id="PR00151">
    <property type="entry name" value="PORPHBDMNASE"/>
</dbReference>
<feature type="modified residue" description="S-(dipyrrolylmethanemethyl)cysteine" evidence="6">
    <location>
        <position position="239"/>
    </location>
</feature>
<evidence type="ECO:0000259" key="8">
    <source>
        <dbReference type="Pfam" id="PF03900"/>
    </source>
</evidence>
<evidence type="ECO:0000256" key="2">
    <source>
        <dbReference type="ARBA" id="ARBA00005638"/>
    </source>
</evidence>
<dbReference type="SUPFAM" id="SSF54782">
    <property type="entry name" value="Porphobilinogen deaminase (hydroxymethylbilane synthase), C-terminal domain"/>
    <property type="match status" value="1"/>
</dbReference>
<comment type="caution">
    <text evidence="9">The sequence shown here is derived from an EMBL/GenBank/DDBJ whole genome shotgun (WGS) entry which is preliminary data.</text>
</comment>
<comment type="catalytic activity">
    <reaction evidence="5 6">
        <text>4 porphobilinogen + H2O = hydroxymethylbilane + 4 NH4(+)</text>
        <dbReference type="Rhea" id="RHEA:13185"/>
        <dbReference type="ChEBI" id="CHEBI:15377"/>
        <dbReference type="ChEBI" id="CHEBI:28938"/>
        <dbReference type="ChEBI" id="CHEBI:57845"/>
        <dbReference type="ChEBI" id="CHEBI:58126"/>
        <dbReference type="EC" id="2.5.1.61"/>
    </reaction>
</comment>
<protein>
    <recommendedName>
        <fullName evidence="6">Porphobilinogen deaminase</fullName>
        <shortName evidence="6">PBG</shortName>
        <ecNumber evidence="6">2.5.1.61</ecNumber>
    </recommendedName>
    <alternativeName>
        <fullName evidence="6">Hydroxymethylbilane synthase</fullName>
        <shortName evidence="6">HMBS</shortName>
    </alternativeName>
    <alternativeName>
        <fullName evidence="6">Pre-uroporphyrinogen synthase</fullName>
    </alternativeName>
</protein>
<feature type="domain" description="Porphobilinogen deaminase C-terminal" evidence="8">
    <location>
        <begin position="224"/>
        <end position="304"/>
    </location>
</feature>
<dbReference type="Pfam" id="PF01379">
    <property type="entry name" value="Porphobil_deam"/>
    <property type="match status" value="1"/>
</dbReference>
<comment type="similarity">
    <text evidence="2 6">Belongs to the HMBS family.</text>
</comment>
<evidence type="ECO:0000256" key="5">
    <source>
        <dbReference type="ARBA" id="ARBA00048169"/>
    </source>
</evidence>
<evidence type="ECO:0000259" key="7">
    <source>
        <dbReference type="Pfam" id="PF01379"/>
    </source>
</evidence>
<dbReference type="EC" id="2.5.1.61" evidence="6"/>
<organism evidence="9 10">
    <name type="scientific">Prauserella alba</name>
    <dbReference type="NCBI Taxonomy" id="176898"/>
    <lineage>
        <taxon>Bacteria</taxon>
        <taxon>Bacillati</taxon>
        <taxon>Actinomycetota</taxon>
        <taxon>Actinomycetes</taxon>
        <taxon>Pseudonocardiales</taxon>
        <taxon>Pseudonocardiaceae</taxon>
        <taxon>Prauserella</taxon>
    </lineage>
</organism>
<dbReference type="PROSITE" id="PS00533">
    <property type="entry name" value="PORPHOBILINOGEN_DEAM"/>
    <property type="match status" value="1"/>
</dbReference>
<evidence type="ECO:0000313" key="9">
    <source>
        <dbReference type="EMBL" id="GAA1206288.1"/>
    </source>
</evidence>
<dbReference type="InterPro" id="IPR022418">
    <property type="entry name" value="Porphobilinogen_deaminase_C"/>
</dbReference>
<dbReference type="PANTHER" id="PTHR11557:SF0">
    <property type="entry name" value="PORPHOBILINOGEN DEAMINASE"/>
    <property type="match status" value="1"/>
</dbReference>
<keyword evidence="4 6" id="KW-0627">Porphyrin biosynthesis</keyword>
<keyword evidence="3 6" id="KW-0808">Transferase</keyword>
<dbReference type="RefSeq" id="WP_253858378.1">
    <property type="nucleotide sequence ID" value="NZ_BAAALM010000008.1"/>
</dbReference>
<dbReference type="InterPro" id="IPR022419">
    <property type="entry name" value="Porphobilin_deaminase_cofac_BS"/>
</dbReference>
<dbReference type="Proteomes" id="UP001500467">
    <property type="component" value="Unassembled WGS sequence"/>
</dbReference>
<reference evidence="9 10" key="1">
    <citation type="journal article" date="2019" name="Int. J. Syst. Evol. Microbiol.">
        <title>The Global Catalogue of Microorganisms (GCM) 10K type strain sequencing project: providing services to taxonomists for standard genome sequencing and annotation.</title>
        <authorList>
            <consortium name="The Broad Institute Genomics Platform"/>
            <consortium name="The Broad Institute Genome Sequencing Center for Infectious Disease"/>
            <person name="Wu L."/>
            <person name="Ma J."/>
        </authorList>
    </citation>
    <scope>NUCLEOTIDE SEQUENCE [LARGE SCALE GENOMIC DNA]</scope>
    <source>
        <strain evidence="9 10">JCM 13022</strain>
    </source>
</reference>
<comment type="cofactor">
    <cofactor evidence="6">
        <name>dipyrromethane</name>
        <dbReference type="ChEBI" id="CHEBI:60342"/>
    </cofactor>
    <text evidence="6">Binds 1 dipyrromethane group covalently.</text>
</comment>
<dbReference type="Gene3D" id="3.30.160.40">
    <property type="entry name" value="Porphobilinogen deaminase, C-terminal domain"/>
    <property type="match status" value="1"/>
</dbReference>
<accession>A0ABN1VD68</accession>
<dbReference type="Pfam" id="PF03900">
    <property type="entry name" value="Porphobil_deamC"/>
    <property type="match status" value="1"/>
</dbReference>
<evidence type="ECO:0000256" key="4">
    <source>
        <dbReference type="ARBA" id="ARBA00023244"/>
    </source>
</evidence>
<dbReference type="PANTHER" id="PTHR11557">
    <property type="entry name" value="PORPHOBILINOGEN DEAMINASE"/>
    <property type="match status" value="1"/>
</dbReference>
<feature type="domain" description="Porphobilinogen deaminase N-terminal" evidence="7">
    <location>
        <begin position="6"/>
        <end position="206"/>
    </location>
</feature>
<dbReference type="NCBIfam" id="TIGR00212">
    <property type="entry name" value="hemC"/>
    <property type="match status" value="1"/>
</dbReference>
<comment type="function">
    <text evidence="1 6">Tetrapolymerization of the monopyrrole PBG into the hydroxymethylbilane pre-uroporphyrinogen in several discrete steps.</text>
</comment>
<comment type="miscellaneous">
    <text evidence="6">The porphobilinogen subunits are added to the dipyrromethane group.</text>
</comment>
<comment type="subunit">
    <text evidence="6">Monomer.</text>
</comment>